<dbReference type="SUPFAM" id="SSF54292">
    <property type="entry name" value="2Fe-2S ferredoxin-like"/>
    <property type="match status" value="1"/>
</dbReference>
<dbReference type="KEGG" id="cbw:RR42_s2487"/>
<dbReference type="Proteomes" id="UP000031843">
    <property type="component" value="Chromosome secondary"/>
</dbReference>
<dbReference type="RefSeq" id="WP_043356087.1">
    <property type="nucleotide sequence ID" value="NZ_CP010537.1"/>
</dbReference>
<dbReference type="PROSITE" id="PS00197">
    <property type="entry name" value="2FE2S_FER_1"/>
    <property type="match status" value="1"/>
</dbReference>
<dbReference type="EMBL" id="CP010537">
    <property type="protein sequence ID" value="AJG24069.1"/>
    <property type="molecule type" value="Genomic_DNA"/>
</dbReference>
<feature type="domain" description="2Fe-2S ferredoxin-type" evidence="1">
    <location>
        <begin position="2"/>
        <end position="93"/>
    </location>
</feature>
<dbReference type="AlphaFoldDB" id="A0A0C4YPW9"/>
<sequence>MHTVEIAGSGQCYPCAPEQSLLRAMEALGKRGIPAGCRGGGCGVCKVRIEAGRYHTGKMSRACLSEAEEGSGFVLACKAFPDSDIRLQPVALLQRCLDKQRARQDAAQEQLNKQQ</sequence>
<evidence type="ECO:0000259" key="1">
    <source>
        <dbReference type="PROSITE" id="PS51085"/>
    </source>
</evidence>
<organism evidence="2 3">
    <name type="scientific">Cupriavidus basilensis</name>
    <dbReference type="NCBI Taxonomy" id="68895"/>
    <lineage>
        <taxon>Bacteria</taxon>
        <taxon>Pseudomonadati</taxon>
        <taxon>Pseudomonadota</taxon>
        <taxon>Betaproteobacteria</taxon>
        <taxon>Burkholderiales</taxon>
        <taxon>Burkholderiaceae</taxon>
        <taxon>Cupriavidus</taxon>
    </lineage>
</organism>
<evidence type="ECO:0000313" key="2">
    <source>
        <dbReference type="EMBL" id="AJG24069.1"/>
    </source>
</evidence>
<dbReference type="InterPro" id="IPR006058">
    <property type="entry name" value="2Fe2S_fd_BS"/>
</dbReference>
<dbReference type="PROSITE" id="PS51085">
    <property type="entry name" value="2FE2S_FER_2"/>
    <property type="match status" value="1"/>
</dbReference>
<dbReference type="InterPro" id="IPR001041">
    <property type="entry name" value="2Fe-2S_ferredoxin-type"/>
</dbReference>
<dbReference type="CDD" id="cd00207">
    <property type="entry name" value="fer2"/>
    <property type="match status" value="1"/>
</dbReference>
<keyword evidence="3" id="KW-1185">Reference proteome</keyword>
<gene>
    <name evidence="2" type="ORF">RR42_s2487</name>
</gene>
<evidence type="ECO:0000313" key="3">
    <source>
        <dbReference type="Proteomes" id="UP000031843"/>
    </source>
</evidence>
<dbReference type="GO" id="GO:0051537">
    <property type="term" value="F:2 iron, 2 sulfur cluster binding"/>
    <property type="evidence" value="ECO:0007669"/>
    <property type="project" value="InterPro"/>
</dbReference>
<proteinExistence type="predicted"/>
<name>A0A0C4YPW9_9BURK</name>
<dbReference type="Pfam" id="PF00111">
    <property type="entry name" value="Fer2"/>
    <property type="match status" value="1"/>
</dbReference>
<accession>A0A0C4YPW9</accession>
<reference evidence="2 3" key="1">
    <citation type="journal article" date="2015" name="Genome Announc.">
        <title>Complete Genome Sequence of Cupriavidus basilensis 4G11, Isolated from the Oak Ridge Field Research Center Site.</title>
        <authorList>
            <person name="Ray J."/>
            <person name="Waters R.J."/>
            <person name="Skerker J.M."/>
            <person name="Kuehl J.V."/>
            <person name="Price M.N."/>
            <person name="Huang J."/>
            <person name="Chakraborty R."/>
            <person name="Arkin A.P."/>
            <person name="Deutschbauer A."/>
        </authorList>
    </citation>
    <scope>NUCLEOTIDE SEQUENCE [LARGE SCALE GENOMIC DNA]</scope>
    <source>
        <strain evidence="2">4G11</strain>
    </source>
</reference>
<dbReference type="Gene3D" id="3.10.20.30">
    <property type="match status" value="1"/>
</dbReference>
<dbReference type="InterPro" id="IPR036010">
    <property type="entry name" value="2Fe-2S_ferredoxin-like_sf"/>
</dbReference>
<dbReference type="InterPro" id="IPR012675">
    <property type="entry name" value="Beta-grasp_dom_sf"/>
</dbReference>
<protein>
    <submittedName>
        <fullName evidence="2">Iron-sulfur binding electron transfer protein</fullName>
    </submittedName>
</protein>
<dbReference type="STRING" id="68895.RR42_s2487"/>
<dbReference type="OrthoDB" id="9806195at2"/>